<evidence type="ECO:0000313" key="1">
    <source>
        <dbReference type="EMBL" id="PKR84885.1"/>
    </source>
</evidence>
<sequence length="142" mass="16819">MLIKELYEDSIKYEESFIAHYILFLLQEGRISLADDVNKLKLVKADEHKFWQLYKQNPLGFSLIKVFALKHSGKIFVFIFAKDKSEAISFFQQTFNQKPINCHEYSLDTPMNLGNRFLSFRDLRKETNEFPSLIGFYEKNYG</sequence>
<comment type="caution">
    <text evidence="1">The sequence shown here is derived from an EMBL/GenBank/DDBJ whole genome shotgun (WGS) entry which is preliminary data.</text>
</comment>
<dbReference type="RefSeq" id="WP_101354251.1">
    <property type="nucleotide sequence ID" value="NZ_PIQO01000007.1"/>
</dbReference>
<gene>
    <name evidence="1" type="ORF">CWO92_10955</name>
</gene>
<dbReference type="Proteomes" id="UP000233440">
    <property type="component" value="Unassembled WGS sequence"/>
</dbReference>
<dbReference type="OrthoDB" id="2880076at2"/>
<dbReference type="AlphaFoldDB" id="A0A2N3LJX1"/>
<accession>A0A2N3LJX1</accession>
<proteinExistence type="predicted"/>
<protein>
    <submittedName>
        <fullName evidence="1">Uncharacterized protein</fullName>
    </submittedName>
</protein>
<name>A0A2N3LJX1_9BACI</name>
<reference evidence="1 2" key="1">
    <citation type="submission" date="2017-11" db="EMBL/GenBank/DDBJ databases">
        <title>Bacillus camelliae sp. nov., isolated from pu'er tea.</title>
        <authorList>
            <person name="Niu L."/>
        </authorList>
    </citation>
    <scope>NUCLEOTIDE SEQUENCE [LARGE SCALE GENOMIC DNA]</scope>
    <source>
        <strain evidence="1 2">7578-1</strain>
    </source>
</reference>
<keyword evidence="2" id="KW-1185">Reference proteome</keyword>
<dbReference type="EMBL" id="PIQO01000007">
    <property type="protein sequence ID" value="PKR84885.1"/>
    <property type="molecule type" value="Genomic_DNA"/>
</dbReference>
<evidence type="ECO:0000313" key="2">
    <source>
        <dbReference type="Proteomes" id="UP000233440"/>
    </source>
</evidence>
<organism evidence="1 2">
    <name type="scientific">Heyndrickxia camelliae</name>
    <dbReference type="NCBI Taxonomy" id="1707093"/>
    <lineage>
        <taxon>Bacteria</taxon>
        <taxon>Bacillati</taxon>
        <taxon>Bacillota</taxon>
        <taxon>Bacilli</taxon>
        <taxon>Bacillales</taxon>
        <taxon>Bacillaceae</taxon>
        <taxon>Heyndrickxia</taxon>
    </lineage>
</organism>